<feature type="compositionally biased region" description="Low complexity" evidence="2">
    <location>
        <begin position="158"/>
        <end position="177"/>
    </location>
</feature>
<organism evidence="3 4">
    <name type="scientific">Volvox reticuliferus</name>
    <dbReference type="NCBI Taxonomy" id="1737510"/>
    <lineage>
        <taxon>Eukaryota</taxon>
        <taxon>Viridiplantae</taxon>
        <taxon>Chlorophyta</taxon>
        <taxon>core chlorophytes</taxon>
        <taxon>Chlorophyceae</taxon>
        <taxon>CS clade</taxon>
        <taxon>Chlamydomonadales</taxon>
        <taxon>Volvocaceae</taxon>
        <taxon>Volvox</taxon>
    </lineage>
</organism>
<keyword evidence="4" id="KW-1185">Reference proteome</keyword>
<keyword evidence="1" id="KW-0175">Coiled coil</keyword>
<feature type="compositionally biased region" description="Polar residues" evidence="2">
    <location>
        <begin position="588"/>
        <end position="599"/>
    </location>
</feature>
<sequence length="742" mass="75306">MLRGPPAARIVLDCTFELSHVSRTAPTLTTALDGVATQDAAGVAAAVEAAGADGAAAAATKAVPAVEFPAYGDSGVGIGVGMAAAAPAAAAASGKPYESAAAAVEGAAELAGAAAAPLGALISSTSWLGALPLEPSPREALVRWIAGGAVGGEEQEGRAAAAAATAPPVGDPASFSGTSEAATAATAAVDVEFLVDAELRHWGRMAHLQLLSSGRQIICQLAPLLGPGEQLEQELQCRISRQVPPPALPLAVTAAATAAASAAPAAASAAPAVTPHAVAPSLRRAAAAVAAGQLQRAVDIINGVVSGEEAAAAAGRDGAANGAALPPLAVAALVYGELMESAGYEVAAAEAPESSATTAPIRNSTEGAVSSESAGEKAGDVPEATMAAVAGGSLERLARYQLSERAKKAPLDSLTVTAQFLRAVLPGGPRHPVVRILDKLAEANMSLATRQAMQIRQQRAALEAQAAAVLEQQRDGGSPGSREGTGGALLVGPGGAADARGSLVPVPERLWATRNVANNLMRFGEPLQVGEAVNMLEESVSMARRHYGERHPCQLAVLLDYLDALAAEAAIQAKVAAAVQQAPDGLDRQQQPQPRTQSGMEAGGSSRQYRAAEELLEVVQALCERYQASRDPLSCVLLLEAALVMVTPVLRPTGRGAGGGRSSSGRGPASLAAASELAGELMYSLKPPEARTVMTIRREGQLPSLMRRLARDFTEELAAYGKKRNRWVDAFNKGGPLPPLRP</sequence>
<comment type="caution">
    <text evidence="3">The sequence shown here is derived from an EMBL/GenBank/DDBJ whole genome shotgun (WGS) entry which is preliminary data.</text>
</comment>
<proteinExistence type="predicted"/>
<feature type="compositionally biased region" description="Low complexity" evidence="2">
    <location>
        <begin position="351"/>
        <end position="360"/>
    </location>
</feature>
<name>A0A8J4CTQ3_9CHLO</name>
<accession>A0A8J4CTQ3</accession>
<evidence type="ECO:0000313" key="4">
    <source>
        <dbReference type="Proteomes" id="UP000747110"/>
    </source>
</evidence>
<feature type="compositionally biased region" description="Polar residues" evidence="2">
    <location>
        <begin position="361"/>
        <end position="373"/>
    </location>
</feature>
<dbReference type="AlphaFoldDB" id="A0A8J4CTQ3"/>
<evidence type="ECO:0000313" key="3">
    <source>
        <dbReference type="EMBL" id="GIL88789.1"/>
    </source>
</evidence>
<evidence type="ECO:0000256" key="2">
    <source>
        <dbReference type="SAM" id="MobiDB-lite"/>
    </source>
</evidence>
<dbReference type="Proteomes" id="UP000747110">
    <property type="component" value="Unassembled WGS sequence"/>
</dbReference>
<gene>
    <name evidence="3" type="ORF">Vretifemale_16676</name>
</gene>
<evidence type="ECO:0000256" key="1">
    <source>
        <dbReference type="SAM" id="Coils"/>
    </source>
</evidence>
<feature type="region of interest" description="Disordered" evidence="2">
    <location>
        <begin position="582"/>
        <end position="606"/>
    </location>
</feature>
<feature type="coiled-coil region" evidence="1">
    <location>
        <begin position="445"/>
        <end position="472"/>
    </location>
</feature>
<reference evidence="3" key="1">
    <citation type="journal article" date="2021" name="Proc. Natl. Acad. Sci. U.S.A.">
        <title>Three genomes in the algal genus Volvox reveal the fate of a haploid sex-determining region after a transition to homothallism.</title>
        <authorList>
            <person name="Yamamoto K."/>
            <person name="Hamaji T."/>
            <person name="Kawai-Toyooka H."/>
            <person name="Matsuzaki R."/>
            <person name="Takahashi F."/>
            <person name="Nishimura Y."/>
            <person name="Kawachi M."/>
            <person name="Noguchi H."/>
            <person name="Minakuchi Y."/>
            <person name="Umen J.G."/>
            <person name="Toyoda A."/>
            <person name="Nozaki H."/>
        </authorList>
    </citation>
    <scope>NUCLEOTIDE SEQUENCE</scope>
    <source>
        <strain evidence="3">NIES-3786</strain>
    </source>
</reference>
<dbReference type="OrthoDB" id="552019at2759"/>
<dbReference type="EMBL" id="BNCP01000046">
    <property type="protein sequence ID" value="GIL88789.1"/>
    <property type="molecule type" value="Genomic_DNA"/>
</dbReference>
<feature type="region of interest" description="Disordered" evidence="2">
    <location>
        <begin position="156"/>
        <end position="177"/>
    </location>
</feature>
<feature type="region of interest" description="Disordered" evidence="2">
    <location>
        <begin position="351"/>
        <end position="381"/>
    </location>
</feature>
<protein>
    <submittedName>
        <fullName evidence="3">Uncharacterized protein</fullName>
    </submittedName>
</protein>